<proteinExistence type="predicted"/>
<protein>
    <submittedName>
        <fullName evidence="1">Uncharacterized protein</fullName>
    </submittedName>
</protein>
<dbReference type="EMBL" id="CACRXK020003004">
    <property type="protein sequence ID" value="CAB3997029.1"/>
    <property type="molecule type" value="Genomic_DNA"/>
</dbReference>
<sequence>DRINQHLLKMCVKSLQDHHEHPCEKLFEATISHPNHKIGKLSVSNKTRGELQFKEQRTFNAYVSRTRATQSIPT</sequence>
<reference evidence="1" key="1">
    <citation type="submission" date="2020-04" db="EMBL/GenBank/DDBJ databases">
        <authorList>
            <person name="Alioto T."/>
            <person name="Alioto T."/>
            <person name="Gomez Garrido J."/>
        </authorList>
    </citation>
    <scope>NUCLEOTIDE SEQUENCE</scope>
    <source>
        <strain evidence="1">A484AB</strain>
    </source>
</reference>
<comment type="caution">
    <text evidence="1">The sequence shown here is derived from an EMBL/GenBank/DDBJ whole genome shotgun (WGS) entry which is preliminary data.</text>
</comment>
<name>A0A7D9DYE0_PARCT</name>
<dbReference type="Proteomes" id="UP001152795">
    <property type="component" value="Unassembled WGS sequence"/>
</dbReference>
<organism evidence="1 2">
    <name type="scientific">Paramuricea clavata</name>
    <name type="common">Red gorgonian</name>
    <name type="synonym">Violescent sea-whip</name>
    <dbReference type="NCBI Taxonomy" id="317549"/>
    <lineage>
        <taxon>Eukaryota</taxon>
        <taxon>Metazoa</taxon>
        <taxon>Cnidaria</taxon>
        <taxon>Anthozoa</taxon>
        <taxon>Octocorallia</taxon>
        <taxon>Malacalcyonacea</taxon>
        <taxon>Plexauridae</taxon>
        <taxon>Paramuricea</taxon>
    </lineage>
</organism>
<accession>A0A7D9DYE0</accession>
<keyword evidence="2" id="KW-1185">Reference proteome</keyword>
<feature type="non-terminal residue" evidence="1">
    <location>
        <position position="1"/>
    </location>
</feature>
<evidence type="ECO:0000313" key="1">
    <source>
        <dbReference type="EMBL" id="CAB3997029.1"/>
    </source>
</evidence>
<evidence type="ECO:0000313" key="2">
    <source>
        <dbReference type="Proteomes" id="UP001152795"/>
    </source>
</evidence>
<gene>
    <name evidence="1" type="ORF">PACLA_8A043761</name>
</gene>
<dbReference type="AlphaFoldDB" id="A0A7D9DYE0"/>